<accession>A0ABX2NRV6</accession>
<gene>
    <name evidence="1" type="ORF">FSB64_24545</name>
</gene>
<reference evidence="1 2" key="1">
    <citation type="submission" date="2019-08" db="EMBL/GenBank/DDBJ databases">
        <title>Paraburkholderia simonii sp. nov. and P. youngii sp. nov. Brazilian and Mexican Mimosa-associated rhizobia.</title>
        <authorList>
            <person name="Mavima L."/>
            <person name="Beukes C.W."/>
            <person name="Palmer M."/>
            <person name="De Meyer S.E."/>
            <person name="James E.K."/>
            <person name="Maluk M."/>
            <person name="Avontuur J.R."/>
            <person name="Chan W.Y."/>
            <person name="Venter S.N."/>
            <person name="Steenkamp E.T."/>
        </authorList>
    </citation>
    <scope>NUCLEOTIDE SEQUENCE [LARGE SCALE GENOMIC DNA]</scope>
    <source>
        <strain evidence="1 2">JPY454</strain>
    </source>
</reference>
<organism evidence="1 2">
    <name type="scientific">Paraburkholderia youngii</name>
    <dbReference type="NCBI Taxonomy" id="2782701"/>
    <lineage>
        <taxon>Bacteria</taxon>
        <taxon>Pseudomonadati</taxon>
        <taxon>Pseudomonadota</taxon>
        <taxon>Betaproteobacteria</taxon>
        <taxon>Burkholderiales</taxon>
        <taxon>Burkholderiaceae</taxon>
        <taxon>Paraburkholderia</taxon>
    </lineage>
</organism>
<keyword evidence="2" id="KW-1185">Reference proteome</keyword>
<comment type="caution">
    <text evidence="1">The sequence shown here is derived from an EMBL/GenBank/DDBJ whole genome shotgun (WGS) entry which is preliminary data.</text>
</comment>
<dbReference type="EMBL" id="VOMC01000027">
    <property type="protein sequence ID" value="NVI06872.1"/>
    <property type="molecule type" value="Genomic_DNA"/>
</dbReference>
<dbReference type="Proteomes" id="UP000821598">
    <property type="component" value="Unassembled WGS sequence"/>
</dbReference>
<evidence type="ECO:0000313" key="1">
    <source>
        <dbReference type="EMBL" id="NVI06872.1"/>
    </source>
</evidence>
<protein>
    <submittedName>
        <fullName evidence="1">DUF3331 domain-containing protein</fullName>
    </submittedName>
</protein>
<name>A0ABX2NRV6_9BURK</name>
<proteinExistence type="predicted"/>
<evidence type="ECO:0000313" key="2">
    <source>
        <dbReference type="Proteomes" id="UP000821598"/>
    </source>
</evidence>
<sequence>MRTLSGQVTRAGDAVYRPRIAVPALHNTEAMTFASVMKAIPPEHVI</sequence>